<dbReference type="Proteomes" id="UP001500443">
    <property type="component" value="Unassembled WGS sequence"/>
</dbReference>
<keyword evidence="4 6" id="KW-0472">Membrane</keyword>
<evidence type="ECO:0000256" key="6">
    <source>
        <dbReference type="SAM" id="Phobius"/>
    </source>
</evidence>
<feature type="transmembrane region" description="Helical" evidence="6">
    <location>
        <begin position="381"/>
        <end position="400"/>
    </location>
</feature>
<feature type="compositionally biased region" description="Basic and acidic residues" evidence="5">
    <location>
        <begin position="406"/>
        <end position="415"/>
    </location>
</feature>
<feature type="transmembrane region" description="Helical" evidence="6">
    <location>
        <begin position="228"/>
        <end position="246"/>
    </location>
</feature>
<feature type="transmembrane region" description="Helical" evidence="6">
    <location>
        <begin position="351"/>
        <end position="369"/>
    </location>
</feature>
<protein>
    <submittedName>
        <fullName evidence="8">MFS transporter</fullName>
    </submittedName>
</protein>
<dbReference type="InterPro" id="IPR051788">
    <property type="entry name" value="MFS_Transporter"/>
</dbReference>
<feature type="transmembrane region" description="Helical" evidence="6">
    <location>
        <begin position="165"/>
        <end position="185"/>
    </location>
</feature>
<evidence type="ECO:0000256" key="2">
    <source>
        <dbReference type="ARBA" id="ARBA00022692"/>
    </source>
</evidence>
<feature type="domain" description="Major facilitator superfamily (MFS) profile" evidence="7">
    <location>
        <begin position="8"/>
        <end position="403"/>
    </location>
</feature>
<feature type="transmembrane region" description="Helical" evidence="6">
    <location>
        <begin position="74"/>
        <end position="94"/>
    </location>
</feature>
<evidence type="ECO:0000259" key="7">
    <source>
        <dbReference type="PROSITE" id="PS50850"/>
    </source>
</evidence>
<accession>A0ABN1ZT40</accession>
<feature type="transmembrane region" description="Helical" evidence="6">
    <location>
        <begin position="293"/>
        <end position="312"/>
    </location>
</feature>
<evidence type="ECO:0000313" key="8">
    <source>
        <dbReference type="EMBL" id="GAA1503327.1"/>
    </source>
</evidence>
<evidence type="ECO:0000256" key="5">
    <source>
        <dbReference type="SAM" id="MobiDB-lite"/>
    </source>
</evidence>
<dbReference type="RefSeq" id="WP_344294353.1">
    <property type="nucleotide sequence ID" value="NZ_BAAAPF010000345.1"/>
</dbReference>
<sequence length="436" mass="43948">MVTASRRRRLSLSLMFLIPGLSLSSWVTRTPDVRDELGASTAEMGLILFGLSVGSTLGIISSGPLVARMGTRPVIGGGTVLIALGVAGVGTGALTSSAALVTAGLFVFGLGGGSGEVALNVEGAEVERLLGRSVMTTLHGFFSLGTVVGASLGMLATAAGFPVQWHLLIMAGVALALFLASFGHVPAGVGRQAYGDGAADADAGADAETDADGDAEGGGRPLWKDTRLLLIGGVVLAMALAEGAATDWLPLLMVDGHDVDAALGSLVYVGFAAAMTVGRFCGGYFIDRFGRFLVIRTSAVSAALGLVVVIFVDHPVAAGAAVLFWGLGASLGFPVAISAAGDSGPNATARVSLVAMIAYAAFLVGPPGLGFLGDHYGLRSAMIAVLALVATAIFIAPAVGERRPATADVKHDPAAARDAAVAREPAAEEARADRER</sequence>
<reference evidence="8 9" key="1">
    <citation type="journal article" date="2019" name="Int. J. Syst. Evol. Microbiol.">
        <title>The Global Catalogue of Microorganisms (GCM) 10K type strain sequencing project: providing services to taxonomists for standard genome sequencing and annotation.</title>
        <authorList>
            <consortium name="The Broad Institute Genomics Platform"/>
            <consortium name="The Broad Institute Genome Sequencing Center for Infectious Disease"/>
            <person name="Wu L."/>
            <person name="Ma J."/>
        </authorList>
    </citation>
    <scope>NUCLEOTIDE SEQUENCE [LARGE SCALE GENOMIC DNA]</scope>
    <source>
        <strain evidence="8 9">JCM 15481</strain>
    </source>
</reference>
<keyword evidence="2 6" id="KW-0812">Transmembrane</keyword>
<feature type="transmembrane region" description="Helical" evidence="6">
    <location>
        <begin position="45"/>
        <end position="67"/>
    </location>
</feature>
<dbReference type="Pfam" id="PF07690">
    <property type="entry name" value="MFS_1"/>
    <property type="match status" value="1"/>
</dbReference>
<feature type="transmembrane region" description="Helical" evidence="6">
    <location>
        <begin position="266"/>
        <end position="286"/>
    </location>
</feature>
<evidence type="ECO:0000313" key="9">
    <source>
        <dbReference type="Proteomes" id="UP001500443"/>
    </source>
</evidence>
<feature type="transmembrane region" description="Helical" evidence="6">
    <location>
        <begin position="318"/>
        <end position="339"/>
    </location>
</feature>
<gene>
    <name evidence="8" type="ORF">GCM10009802_60160</name>
</gene>
<comment type="caution">
    <text evidence="8">The sequence shown here is derived from an EMBL/GenBank/DDBJ whole genome shotgun (WGS) entry which is preliminary data.</text>
</comment>
<organism evidence="8 9">
    <name type="scientific">Streptomyces synnematoformans</name>
    <dbReference type="NCBI Taxonomy" id="415721"/>
    <lineage>
        <taxon>Bacteria</taxon>
        <taxon>Bacillati</taxon>
        <taxon>Actinomycetota</taxon>
        <taxon>Actinomycetes</taxon>
        <taxon>Kitasatosporales</taxon>
        <taxon>Streptomycetaceae</taxon>
        <taxon>Streptomyces</taxon>
    </lineage>
</organism>
<dbReference type="InterPro" id="IPR036259">
    <property type="entry name" value="MFS_trans_sf"/>
</dbReference>
<feature type="transmembrane region" description="Helical" evidence="6">
    <location>
        <begin position="140"/>
        <end position="159"/>
    </location>
</feature>
<dbReference type="Gene3D" id="1.20.1250.20">
    <property type="entry name" value="MFS general substrate transporter like domains"/>
    <property type="match status" value="2"/>
</dbReference>
<dbReference type="InterPro" id="IPR020846">
    <property type="entry name" value="MFS_dom"/>
</dbReference>
<feature type="compositionally biased region" description="Basic and acidic residues" evidence="5">
    <location>
        <begin position="425"/>
        <end position="436"/>
    </location>
</feature>
<comment type="subcellular location">
    <subcellularLocation>
        <location evidence="1">Cell membrane</location>
        <topology evidence="1">Multi-pass membrane protein</topology>
    </subcellularLocation>
</comment>
<dbReference type="PANTHER" id="PTHR23514">
    <property type="entry name" value="BYPASS OF STOP CODON PROTEIN 6"/>
    <property type="match status" value="1"/>
</dbReference>
<keyword evidence="9" id="KW-1185">Reference proteome</keyword>
<dbReference type="InterPro" id="IPR011701">
    <property type="entry name" value="MFS"/>
</dbReference>
<dbReference type="EMBL" id="BAAAPF010000345">
    <property type="protein sequence ID" value="GAA1503327.1"/>
    <property type="molecule type" value="Genomic_DNA"/>
</dbReference>
<name>A0ABN1ZT40_9ACTN</name>
<keyword evidence="3 6" id="KW-1133">Transmembrane helix</keyword>
<dbReference type="CDD" id="cd17393">
    <property type="entry name" value="MFS_MosC_like"/>
    <property type="match status" value="1"/>
</dbReference>
<feature type="region of interest" description="Disordered" evidence="5">
    <location>
        <begin position="406"/>
        <end position="436"/>
    </location>
</feature>
<evidence type="ECO:0000256" key="1">
    <source>
        <dbReference type="ARBA" id="ARBA00004651"/>
    </source>
</evidence>
<dbReference type="PANTHER" id="PTHR23514:SF13">
    <property type="entry name" value="INNER MEMBRANE PROTEIN YBJJ"/>
    <property type="match status" value="1"/>
</dbReference>
<evidence type="ECO:0000256" key="4">
    <source>
        <dbReference type="ARBA" id="ARBA00023136"/>
    </source>
</evidence>
<dbReference type="SUPFAM" id="SSF103473">
    <property type="entry name" value="MFS general substrate transporter"/>
    <property type="match status" value="1"/>
</dbReference>
<feature type="transmembrane region" description="Helical" evidence="6">
    <location>
        <begin position="100"/>
        <end position="119"/>
    </location>
</feature>
<dbReference type="PROSITE" id="PS50850">
    <property type="entry name" value="MFS"/>
    <property type="match status" value="1"/>
</dbReference>
<proteinExistence type="predicted"/>
<evidence type="ECO:0000256" key="3">
    <source>
        <dbReference type="ARBA" id="ARBA00022989"/>
    </source>
</evidence>